<dbReference type="PROSITE" id="PS51257">
    <property type="entry name" value="PROKAR_LIPOPROTEIN"/>
    <property type="match status" value="1"/>
</dbReference>
<feature type="transmembrane region" description="Helical" evidence="1">
    <location>
        <begin position="7"/>
        <end position="26"/>
    </location>
</feature>
<name>A0A318SNT8_9RHOB</name>
<keyword evidence="1" id="KW-0812">Transmembrane</keyword>
<dbReference type="EMBL" id="QJTE01000004">
    <property type="protein sequence ID" value="PYE82275.1"/>
    <property type="molecule type" value="Genomic_DNA"/>
</dbReference>
<reference evidence="2 3" key="1">
    <citation type="submission" date="2018-06" db="EMBL/GenBank/DDBJ databases">
        <title>Genomic Encyclopedia of Type Strains, Phase III (KMG-III): the genomes of soil and plant-associated and newly described type strains.</title>
        <authorList>
            <person name="Whitman W."/>
        </authorList>
    </citation>
    <scope>NUCLEOTIDE SEQUENCE [LARGE SCALE GENOMIC DNA]</scope>
    <source>
        <strain evidence="2 3">CECT 9025</strain>
    </source>
</reference>
<feature type="transmembrane region" description="Helical" evidence="1">
    <location>
        <begin position="38"/>
        <end position="56"/>
    </location>
</feature>
<dbReference type="AlphaFoldDB" id="A0A318SNT8"/>
<keyword evidence="3" id="KW-1185">Reference proteome</keyword>
<protein>
    <submittedName>
        <fullName evidence="2">Uncharacterized protein</fullName>
    </submittedName>
</protein>
<gene>
    <name evidence="2" type="ORF">DFP88_10427</name>
</gene>
<feature type="transmembrane region" description="Helical" evidence="1">
    <location>
        <begin position="63"/>
        <end position="82"/>
    </location>
</feature>
<accession>A0A318SNT8</accession>
<comment type="caution">
    <text evidence="2">The sequence shown here is derived from an EMBL/GenBank/DDBJ whole genome shotgun (WGS) entry which is preliminary data.</text>
</comment>
<organism evidence="2 3">
    <name type="scientific">Pseudoroseicyclus aestuarii</name>
    <dbReference type="NCBI Taxonomy" id="1795041"/>
    <lineage>
        <taxon>Bacteria</taxon>
        <taxon>Pseudomonadati</taxon>
        <taxon>Pseudomonadota</taxon>
        <taxon>Alphaproteobacteria</taxon>
        <taxon>Rhodobacterales</taxon>
        <taxon>Paracoccaceae</taxon>
        <taxon>Pseudoroseicyclus</taxon>
    </lineage>
</organism>
<keyword evidence="1" id="KW-1133">Transmembrane helix</keyword>
<evidence type="ECO:0000313" key="3">
    <source>
        <dbReference type="Proteomes" id="UP000248311"/>
    </source>
</evidence>
<evidence type="ECO:0000256" key="1">
    <source>
        <dbReference type="SAM" id="Phobius"/>
    </source>
</evidence>
<dbReference type="RefSeq" id="WP_110814902.1">
    <property type="nucleotide sequence ID" value="NZ_QJTE01000004.1"/>
</dbReference>
<proteinExistence type="predicted"/>
<sequence>MLNRLGPVVIIVASALAVGCGLYAYFAPLTGVTGTWGPLAASFGALCLLIAGALLLRRGHRGLRVLLLVLMALGLVLTAFATFLLHQWVMLVALGLCALGWLIALTGPKGATA</sequence>
<evidence type="ECO:0000313" key="2">
    <source>
        <dbReference type="EMBL" id="PYE82275.1"/>
    </source>
</evidence>
<feature type="transmembrane region" description="Helical" evidence="1">
    <location>
        <begin position="88"/>
        <end position="107"/>
    </location>
</feature>
<dbReference type="Proteomes" id="UP000248311">
    <property type="component" value="Unassembled WGS sequence"/>
</dbReference>
<dbReference type="OrthoDB" id="6168423at2"/>
<keyword evidence="1" id="KW-0472">Membrane</keyword>